<dbReference type="PANTHER" id="PTHR43943">
    <property type="entry name" value="DEHYDROGENASE/REDUCTASE (SDR FAMILY) MEMBER 4"/>
    <property type="match status" value="1"/>
</dbReference>
<proteinExistence type="inferred from homology"/>
<dbReference type="Pfam" id="PF13561">
    <property type="entry name" value="adh_short_C2"/>
    <property type="match status" value="1"/>
</dbReference>
<reference evidence="4" key="2">
    <citation type="submission" date="2020-10" db="UniProtKB">
        <authorList>
            <consortium name="WormBaseParasite"/>
        </authorList>
    </citation>
    <scope>IDENTIFICATION</scope>
</reference>
<accession>A0A7E4WBK3</accession>
<feature type="region of interest" description="Disordered" evidence="2">
    <location>
        <begin position="252"/>
        <end position="299"/>
    </location>
</feature>
<evidence type="ECO:0000256" key="1">
    <source>
        <dbReference type="ARBA" id="ARBA00006484"/>
    </source>
</evidence>
<dbReference type="Proteomes" id="UP000492821">
    <property type="component" value="Unassembled WGS sequence"/>
</dbReference>
<feature type="compositionally biased region" description="Polar residues" evidence="2">
    <location>
        <begin position="254"/>
        <end position="264"/>
    </location>
</feature>
<dbReference type="PANTHER" id="PTHR43943:SF2">
    <property type="entry name" value="DEHYDROGENASE_REDUCTASE 4"/>
    <property type="match status" value="1"/>
</dbReference>
<evidence type="ECO:0000313" key="3">
    <source>
        <dbReference type="Proteomes" id="UP000492821"/>
    </source>
</evidence>
<evidence type="ECO:0000313" key="4">
    <source>
        <dbReference type="WBParaSite" id="Pan_g9304.t1"/>
    </source>
</evidence>
<dbReference type="InterPro" id="IPR036291">
    <property type="entry name" value="NAD(P)-bd_dom_sf"/>
</dbReference>
<organism evidence="3 4">
    <name type="scientific">Panagrellus redivivus</name>
    <name type="common">Microworm</name>
    <dbReference type="NCBI Taxonomy" id="6233"/>
    <lineage>
        <taxon>Eukaryota</taxon>
        <taxon>Metazoa</taxon>
        <taxon>Ecdysozoa</taxon>
        <taxon>Nematoda</taxon>
        <taxon>Chromadorea</taxon>
        <taxon>Rhabditida</taxon>
        <taxon>Tylenchina</taxon>
        <taxon>Panagrolaimomorpha</taxon>
        <taxon>Panagrolaimoidea</taxon>
        <taxon>Panagrolaimidae</taxon>
        <taxon>Panagrellus</taxon>
    </lineage>
</organism>
<sequence length="299" mass="32348">MSGLLTNKTALVTNVSTKLGYAIAQRLGFAGANVFISDAHDQKLRKSVHGLKELGLNVAGAVVDVTDPKHREQLFEEVDKKFNGLDVLVVNPLVNTQKGAILDSTKMDFDKTYNQILTTPFKLAKSAVPLLEKSSNGSIVFISSIAGFSPFEDIGLYSAAQTGLLGLVKASAISLAQRKIRVNSVSLGMMRDDASGGFWTTADDDQLAQLSQVIPLGRVAKNTDSTALIEFLASDRASYITGENCIVNDEDHSASGQLVPSSTPDFGGRIHGQKRLGAGTREKGVQNRRRSRYHRERRN</sequence>
<dbReference type="Gene3D" id="3.40.50.720">
    <property type="entry name" value="NAD(P)-binding Rossmann-like Domain"/>
    <property type="match status" value="1"/>
</dbReference>
<keyword evidence="3" id="KW-1185">Reference proteome</keyword>
<evidence type="ECO:0000256" key="2">
    <source>
        <dbReference type="SAM" id="MobiDB-lite"/>
    </source>
</evidence>
<protein>
    <submittedName>
        <fullName evidence="4">NAD(P)-binding protein</fullName>
    </submittedName>
</protein>
<name>A0A7E4WBK3_PANRE</name>
<dbReference type="WBParaSite" id="Pan_g9304.t1">
    <property type="protein sequence ID" value="Pan_g9304.t1"/>
    <property type="gene ID" value="Pan_g9304"/>
</dbReference>
<comment type="similarity">
    <text evidence="1">Belongs to the short-chain dehydrogenases/reductases (SDR) family.</text>
</comment>
<dbReference type="PRINTS" id="PR00081">
    <property type="entry name" value="GDHRDH"/>
</dbReference>
<reference evidence="3" key="1">
    <citation type="journal article" date="2013" name="Genetics">
        <title>The draft genome and transcriptome of Panagrellus redivivus are shaped by the harsh demands of a free-living lifestyle.</title>
        <authorList>
            <person name="Srinivasan J."/>
            <person name="Dillman A.R."/>
            <person name="Macchietto M.G."/>
            <person name="Heikkinen L."/>
            <person name="Lakso M."/>
            <person name="Fracchia K.M."/>
            <person name="Antoshechkin I."/>
            <person name="Mortazavi A."/>
            <person name="Wong G."/>
            <person name="Sternberg P.W."/>
        </authorList>
    </citation>
    <scope>NUCLEOTIDE SEQUENCE [LARGE SCALE GENOMIC DNA]</scope>
    <source>
        <strain evidence="3">MT8872</strain>
    </source>
</reference>
<dbReference type="SUPFAM" id="SSF51735">
    <property type="entry name" value="NAD(P)-binding Rossmann-fold domains"/>
    <property type="match status" value="1"/>
</dbReference>
<dbReference type="AlphaFoldDB" id="A0A7E4WBK3"/>
<dbReference type="GO" id="GO:0004090">
    <property type="term" value="F:carbonyl reductase (NADPH) activity"/>
    <property type="evidence" value="ECO:0007669"/>
    <property type="project" value="TreeGrafter"/>
</dbReference>
<feature type="compositionally biased region" description="Basic residues" evidence="2">
    <location>
        <begin position="286"/>
        <end position="299"/>
    </location>
</feature>
<dbReference type="InterPro" id="IPR002347">
    <property type="entry name" value="SDR_fam"/>
</dbReference>